<proteinExistence type="predicted"/>
<organism evidence="2 3">
    <name type="scientific">Paraburkholderia steynii</name>
    <dbReference type="NCBI Taxonomy" id="1245441"/>
    <lineage>
        <taxon>Bacteria</taxon>
        <taxon>Pseudomonadati</taxon>
        <taxon>Pseudomonadota</taxon>
        <taxon>Betaproteobacteria</taxon>
        <taxon>Burkholderiales</taxon>
        <taxon>Burkholderiaceae</taxon>
        <taxon>Paraburkholderia</taxon>
    </lineage>
</organism>
<dbReference type="EMBL" id="FNDI01000053">
    <property type="protein sequence ID" value="SDJ46973.1"/>
    <property type="molecule type" value="Genomic_DNA"/>
</dbReference>
<feature type="region of interest" description="Disordered" evidence="1">
    <location>
        <begin position="1"/>
        <end position="20"/>
    </location>
</feature>
<dbReference type="RefSeq" id="WP_143036692.1">
    <property type="nucleotide sequence ID" value="NZ_FNDI01000053.1"/>
</dbReference>
<sequence>MSYEFDSSTPPEAADLASALSRALAEGHSREWRTASGSTVRQVKPFSAPGLTVLPVVSLKGLEHSVAALLKHLSEPLSGAGLVLLPADVPLSLVDDFIEPLVDYGVSIENASSSNLLKEAEDLTALAEQRWEETRGRWDGKTVERRPTSE</sequence>
<dbReference type="Proteomes" id="UP000198900">
    <property type="component" value="Unassembled WGS sequence"/>
</dbReference>
<protein>
    <submittedName>
        <fullName evidence="2">Uncharacterized protein</fullName>
    </submittedName>
</protein>
<evidence type="ECO:0000256" key="1">
    <source>
        <dbReference type="SAM" id="MobiDB-lite"/>
    </source>
</evidence>
<accession>A0A7Z7BKL5</accession>
<evidence type="ECO:0000313" key="2">
    <source>
        <dbReference type="EMBL" id="SDJ46973.1"/>
    </source>
</evidence>
<name>A0A7Z7BKL5_9BURK</name>
<comment type="caution">
    <text evidence="2">The sequence shown here is derived from an EMBL/GenBank/DDBJ whole genome shotgun (WGS) entry which is preliminary data.</text>
</comment>
<reference evidence="2" key="1">
    <citation type="submission" date="2016-10" db="EMBL/GenBank/DDBJ databases">
        <authorList>
            <person name="Varghese N."/>
            <person name="Submissions S."/>
        </authorList>
    </citation>
    <scope>NUCLEOTIDE SEQUENCE [LARGE SCALE GENOMIC DNA]</scope>
    <source>
        <strain evidence="2">YR281</strain>
    </source>
</reference>
<gene>
    <name evidence="2" type="ORF">SAMN04487926_1539</name>
</gene>
<keyword evidence="3" id="KW-1185">Reference proteome</keyword>
<feature type="compositionally biased region" description="Polar residues" evidence="1">
    <location>
        <begin position="1"/>
        <end position="10"/>
    </location>
</feature>
<dbReference type="AlphaFoldDB" id="A0A7Z7BKL5"/>
<evidence type="ECO:0000313" key="3">
    <source>
        <dbReference type="Proteomes" id="UP000198900"/>
    </source>
</evidence>